<evidence type="ECO:0000256" key="1">
    <source>
        <dbReference type="ARBA" id="ARBA00011596"/>
    </source>
</evidence>
<reference evidence="7" key="3">
    <citation type="submission" date="2025-09" db="UniProtKB">
        <authorList>
            <consortium name="Ensembl"/>
        </authorList>
    </citation>
    <scope>IDENTIFICATION</scope>
    <source>
        <strain evidence="7">Thoroughbred</strain>
    </source>
</reference>
<feature type="compositionally biased region" description="Low complexity" evidence="6">
    <location>
        <begin position="10"/>
        <end position="22"/>
    </location>
</feature>
<evidence type="ECO:0000256" key="4">
    <source>
        <dbReference type="ARBA" id="ARBA00031039"/>
    </source>
</evidence>
<dbReference type="GO" id="GO:0004865">
    <property type="term" value="F:protein serine/threonine phosphatase inhibitor activity"/>
    <property type="evidence" value="ECO:0007669"/>
    <property type="project" value="InterPro"/>
</dbReference>
<evidence type="ECO:0000256" key="6">
    <source>
        <dbReference type="SAM" id="MobiDB-lite"/>
    </source>
</evidence>
<dbReference type="Proteomes" id="UP000002281">
    <property type="component" value="Chromosome 20"/>
</dbReference>
<evidence type="ECO:0000256" key="3">
    <source>
        <dbReference type="ARBA" id="ARBA00023272"/>
    </source>
</evidence>
<feature type="compositionally biased region" description="Basic residues" evidence="6">
    <location>
        <begin position="145"/>
        <end position="156"/>
    </location>
</feature>
<evidence type="ECO:0000256" key="2">
    <source>
        <dbReference type="ARBA" id="ARBA00021994"/>
    </source>
</evidence>
<dbReference type="GeneTree" id="ENSGT00940000169369"/>
<feature type="compositionally biased region" description="Polar residues" evidence="6">
    <location>
        <begin position="96"/>
        <end position="112"/>
    </location>
</feature>
<reference evidence="7 8" key="1">
    <citation type="journal article" date="2009" name="Science">
        <title>Genome sequence, comparative analysis, and population genetics of the domestic horse.</title>
        <authorList>
            <consortium name="Broad Institute Genome Sequencing Platform"/>
            <consortium name="Broad Institute Whole Genome Assembly Team"/>
            <person name="Wade C.M."/>
            <person name="Giulotto E."/>
            <person name="Sigurdsson S."/>
            <person name="Zoli M."/>
            <person name="Gnerre S."/>
            <person name="Imsland F."/>
            <person name="Lear T.L."/>
            <person name="Adelson D.L."/>
            <person name="Bailey E."/>
            <person name="Bellone R.R."/>
            <person name="Bloecker H."/>
            <person name="Distl O."/>
            <person name="Edgar R.C."/>
            <person name="Garber M."/>
            <person name="Leeb T."/>
            <person name="Mauceli E."/>
            <person name="MacLeod J.N."/>
            <person name="Penedo M.C.T."/>
            <person name="Raison J.M."/>
            <person name="Sharpe T."/>
            <person name="Vogel J."/>
            <person name="Andersson L."/>
            <person name="Antczak D.F."/>
            <person name="Biagi T."/>
            <person name="Binns M.M."/>
            <person name="Chowdhary B.P."/>
            <person name="Coleman S.J."/>
            <person name="Della Valle G."/>
            <person name="Fryc S."/>
            <person name="Guerin G."/>
            <person name="Hasegawa T."/>
            <person name="Hill E.W."/>
            <person name="Jurka J."/>
            <person name="Kiialainen A."/>
            <person name="Lindgren G."/>
            <person name="Liu J."/>
            <person name="Magnani E."/>
            <person name="Mickelson J.R."/>
            <person name="Murray J."/>
            <person name="Nergadze S.G."/>
            <person name="Onofrio R."/>
            <person name="Pedroni S."/>
            <person name="Piras M.F."/>
            <person name="Raudsepp T."/>
            <person name="Rocchi M."/>
            <person name="Roeed K.H."/>
            <person name="Ryder O.A."/>
            <person name="Searle S."/>
            <person name="Skow L."/>
            <person name="Swinburne J.E."/>
            <person name="Syvaenen A.C."/>
            <person name="Tozaki T."/>
            <person name="Valberg S.J."/>
            <person name="Vaudin M."/>
            <person name="White J.R."/>
            <person name="Zody M.C."/>
            <person name="Lander E.S."/>
            <person name="Lindblad-Toh K."/>
        </authorList>
    </citation>
    <scope>NUCLEOTIDE SEQUENCE [LARGE SCALE GENOMIC DNA]</scope>
    <source>
        <strain evidence="7 8">Thoroughbred</strain>
    </source>
</reference>
<dbReference type="PANTHER" id="PTHR20835:SF0">
    <property type="entry name" value="E3 UBIQUITIN-PROTEIN LIGASE PPP1R11"/>
    <property type="match status" value="1"/>
</dbReference>
<feature type="compositionally biased region" description="Basic and acidic residues" evidence="6">
    <location>
        <begin position="39"/>
        <end position="54"/>
    </location>
</feature>
<dbReference type="PANTHER" id="PTHR20835">
    <property type="entry name" value="E3 UBIQUITIN-PROTEIN LIGASE PPP1R11-RELATED"/>
    <property type="match status" value="1"/>
</dbReference>
<evidence type="ECO:0000313" key="8">
    <source>
        <dbReference type="Proteomes" id="UP000002281"/>
    </source>
</evidence>
<sequence length="233" mass="24675">MAEAGAGLSETVTETTVTVTTEPENRSLTIKLRKRKPEKKVEWTSDTVDNEHMGRRSSKSGTRAVHPCLTSPCGSRQPMVGMRPPRRFPARDPDSASFSRSPRLIRTSTASRTLDLRLRRGHGRPQQGQAVGDASVPVAGGVPQRRARHARQKLCSHARSTGSSKGPPHSGHVASSSRRSTNPGPSSGASIGSQRLDAVPSATTGTAFECADGGPPLLLAESMPLSPSPALTF</sequence>
<organism evidence="7 8">
    <name type="scientific">Equus caballus</name>
    <name type="common">Horse</name>
    <dbReference type="NCBI Taxonomy" id="9796"/>
    <lineage>
        <taxon>Eukaryota</taxon>
        <taxon>Metazoa</taxon>
        <taxon>Chordata</taxon>
        <taxon>Craniata</taxon>
        <taxon>Vertebrata</taxon>
        <taxon>Euteleostomi</taxon>
        <taxon>Mammalia</taxon>
        <taxon>Eutheria</taxon>
        <taxon>Laurasiatheria</taxon>
        <taxon>Perissodactyla</taxon>
        <taxon>Equidae</taxon>
        <taxon>Equus</taxon>
    </lineage>
</organism>
<feature type="compositionally biased region" description="Polar residues" evidence="6">
    <location>
        <begin position="173"/>
        <end position="193"/>
    </location>
</feature>
<comment type="subunit">
    <text evidence="1">Interacts with TLR2 and UBE2D2.</text>
</comment>
<keyword evidence="8" id="KW-1185">Reference proteome</keyword>
<dbReference type="InterPro" id="IPR011107">
    <property type="entry name" value="PPI_Ypi1"/>
</dbReference>
<evidence type="ECO:0000313" key="7">
    <source>
        <dbReference type="Ensembl" id="ENSECAP00000087505.1"/>
    </source>
</evidence>
<accession>A0A9L0TKD4</accession>
<proteinExistence type="predicted"/>
<dbReference type="Pfam" id="PF07491">
    <property type="entry name" value="PPI_Ypi1"/>
    <property type="match status" value="1"/>
</dbReference>
<evidence type="ECO:0000256" key="5">
    <source>
        <dbReference type="ARBA" id="ARBA00046184"/>
    </source>
</evidence>
<name>A0A9L0TKD4_HORSE</name>
<reference evidence="7" key="2">
    <citation type="submission" date="2025-08" db="UniProtKB">
        <authorList>
            <consortium name="Ensembl"/>
        </authorList>
    </citation>
    <scope>IDENTIFICATION</scope>
    <source>
        <strain evidence="7">Thoroughbred</strain>
    </source>
</reference>
<protein>
    <recommendedName>
        <fullName evidence="2">E3 ubiquitin-protein ligase PPP1R11</fullName>
    </recommendedName>
    <alternativeName>
        <fullName evidence="4">Protein phosphatase 1 regulatory subunit 11</fullName>
    </alternativeName>
</protein>
<comment type="function">
    <text evidence="5">Atypical E3 ubiquitin-protein ligase which ubiquitinates TLR2 at 'Lys-754' leading to its degradation by the proteasome. Plays a role in regulating inflammatory cytokine release and gram-positive bacterial clearance by functioning, in part, through the ubiquitination and degradation of TLR2. Inhibitor of protein phosphatase 1.</text>
</comment>
<keyword evidence="3" id="KW-0650">Protein phosphatase inhibitor</keyword>
<dbReference type="AlphaFoldDB" id="A0A9L0TKD4"/>
<feature type="region of interest" description="Disordered" evidence="6">
    <location>
        <begin position="1"/>
        <end position="233"/>
    </location>
</feature>
<dbReference type="Ensembl" id="ENSECAT00000116031.1">
    <property type="protein sequence ID" value="ENSECAP00000087505.1"/>
    <property type="gene ID" value="ENSECAG00000018417.3"/>
</dbReference>